<organism evidence="7 8">
    <name type="scientific">Silurus asotus</name>
    <name type="common">Amur catfish</name>
    <name type="synonym">Parasilurus asotus</name>
    <dbReference type="NCBI Taxonomy" id="30991"/>
    <lineage>
        <taxon>Eukaryota</taxon>
        <taxon>Metazoa</taxon>
        <taxon>Chordata</taxon>
        <taxon>Craniata</taxon>
        <taxon>Vertebrata</taxon>
        <taxon>Euteleostomi</taxon>
        <taxon>Actinopterygii</taxon>
        <taxon>Neopterygii</taxon>
        <taxon>Teleostei</taxon>
        <taxon>Ostariophysi</taxon>
        <taxon>Siluriformes</taxon>
        <taxon>Siluridae</taxon>
        <taxon>Silurus</taxon>
    </lineage>
</organism>
<dbReference type="PANTHER" id="PTHR46013:SF4">
    <property type="entry name" value="B-CELL RECEPTOR CD22-RELATED"/>
    <property type="match status" value="1"/>
</dbReference>
<evidence type="ECO:0000313" key="7">
    <source>
        <dbReference type="EMBL" id="KAI5611889.1"/>
    </source>
</evidence>
<evidence type="ECO:0000256" key="5">
    <source>
        <dbReference type="SAM" id="Phobius"/>
    </source>
</evidence>
<dbReference type="Proteomes" id="UP001205998">
    <property type="component" value="Unassembled WGS sequence"/>
</dbReference>
<name>A0AAD5A9T5_SILAS</name>
<protein>
    <recommendedName>
        <fullName evidence="1">B-cell receptor CD22</fullName>
    </recommendedName>
    <alternativeName>
        <fullName evidence="2">Sialic acid-binding Ig-like lectin 2</fullName>
    </alternativeName>
</protein>
<evidence type="ECO:0000259" key="6">
    <source>
        <dbReference type="PROSITE" id="PS50835"/>
    </source>
</evidence>
<dbReference type="InterPro" id="IPR013783">
    <property type="entry name" value="Ig-like_fold"/>
</dbReference>
<dbReference type="InterPro" id="IPR056386">
    <property type="entry name" value="Ig_CD22"/>
</dbReference>
<dbReference type="PANTHER" id="PTHR46013">
    <property type="entry name" value="VASCULAR CELL ADHESION MOLECULE 1"/>
    <property type="match status" value="1"/>
</dbReference>
<sequence>MFLFCSDLHSSEMDKTHKCYMQNRWLWMSLIISALMPGVIGSSMESNWVVHFPVNPIHAPRGSSVTLPCTFDFPNESGSRTVQSEMWCRNQDLCLTATYVYHSANIFPDPAFRGRVQYLGSLGSRNCSLRISKLRVKDSGVYVFRFITNHPVRKLPRQKGLTLKVTDAPGNTSVTVSSSGLIAEGTSVSLFCSSFNTSAHTNFTWYQRNETTTLRGTGQKLTIGHLSSRDSGLYTCVAQNIWGSDYANITLTIQKEKGNGSSSTVIIVFGIIILLTVIIAVIICIKRHMASKTFHRARNDNDNL</sequence>
<comment type="subunit">
    <text evidence="4">Predominantly monomer of isoform CD22-beta. Also found as heterodimer of isoform CD22-beta and a shorter isoform. Interacts with PTPN6/SHP-1, LYN, SYK, PIK3R1/PIK3R2 and PLCG1 upon phosphorylation. Interacts with GRB2, INPP5D and SHC1 upon phosphorylation. May form a complex with INPP5D/SHIP, GRB2 and SHC1.</text>
</comment>
<evidence type="ECO:0000313" key="8">
    <source>
        <dbReference type="Proteomes" id="UP001205998"/>
    </source>
</evidence>
<feature type="transmembrane region" description="Helical" evidence="5">
    <location>
        <begin position="265"/>
        <end position="285"/>
    </location>
</feature>
<evidence type="ECO:0000256" key="2">
    <source>
        <dbReference type="ARBA" id="ARBA00041781"/>
    </source>
</evidence>
<dbReference type="SMART" id="SM00408">
    <property type="entry name" value="IGc2"/>
    <property type="match status" value="1"/>
</dbReference>
<proteinExistence type="predicted"/>
<keyword evidence="5" id="KW-0472">Membrane</keyword>
<evidence type="ECO:0000256" key="1">
    <source>
        <dbReference type="ARBA" id="ARBA00040106"/>
    </source>
</evidence>
<evidence type="ECO:0000256" key="4">
    <source>
        <dbReference type="ARBA" id="ARBA00046458"/>
    </source>
</evidence>
<dbReference type="AlphaFoldDB" id="A0AAD5A9T5"/>
<dbReference type="SMART" id="SM00409">
    <property type="entry name" value="IG"/>
    <property type="match status" value="2"/>
</dbReference>
<dbReference type="InterPro" id="IPR007110">
    <property type="entry name" value="Ig-like_dom"/>
</dbReference>
<gene>
    <name evidence="7" type="ORF">C0J50_0557</name>
</gene>
<dbReference type="Gene3D" id="2.60.40.10">
    <property type="entry name" value="Immunoglobulins"/>
    <property type="match status" value="2"/>
</dbReference>
<keyword evidence="8" id="KW-1185">Reference proteome</keyword>
<dbReference type="InterPro" id="IPR003599">
    <property type="entry name" value="Ig_sub"/>
</dbReference>
<keyword evidence="5" id="KW-0812">Transmembrane</keyword>
<dbReference type="InterPro" id="IPR036179">
    <property type="entry name" value="Ig-like_dom_sf"/>
</dbReference>
<reference evidence="7" key="1">
    <citation type="submission" date="2018-07" db="EMBL/GenBank/DDBJ databases">
        <title>Comparative genomics of catfishes provides insights into carnivory and benthic adaptation.</title>
        <authorList>
            <person name="Zhang Y."/>
            <person name="Wang D."/>
            <person name="Peng Z."/>
            <person name="Zheng S."/>
            <person name="Shao F."/>
            <person name="Tao W."/>
        </authorList>
    </citation>
    <scope>NUCLEOTIDE SEQUENCE</scope>
    <source>
        <strain evidence="7">Chongqing</strain>
    </source>
</reference>
<dbReference type="PROSITE" id="PS50835">
    <property type="entry name" value="IG_LIKE"/>
    <property type="match status" value="1"/>
</dbReference>
<dbReference type="Pfam" id="PF13927">
    <property type="entry name" value="Ig_3"/>
    <property type="match status" value="1"/>
</dbReference>
<dbReference type="SUPFAM" id="SSF48726">
    <property type="entry name" value="Immunoglobulin"/>
    <property type="match status" value="2"/>
</dbReference>
<comment type="caution">
    <text evidence="7">The sequence shown here is derived from an EMBL/GenBank/DDBJ whole genome shotgun (WGS) entry which is preliminary data.</text>
</comment>
<accession>A0AAD5A9T5</accession>
<keyword evidence="5" id="KW-1133">Transmembrane helix</keyword>
<comment type="function">
    <text evidence="3">Most highly expressed siglec (sialic acid-binding immunoglobulin-like lectin) on B-cells that plays a role in various aspects of B-cell biology including differentiation, antigen presentation, and trafficking to bone marrow. Binds to alpha 2,6-linked sialic acid residues of surface molecules such as CD22 itself, CD45 and IgM in a cis configuration. Can also bind to ligands on other cells as an adhesion molecule in a trans configuration. Acts as an inhibitory coreceptor on the surface of B-cells and inhibits B-cell receptor induced signaling, characterized by inhibition of the calcium mobilization and cellular activation. Mechanistically, the immunoreceptor tyrosine-based inhibitory motif domain is phosphorylated by the Src kinase LYN, which in turn leads to the recruitment of the protein tyrosine phosphatase 1/PTPN6, leading to the negative regulation of BCR signaling. If this negative signaling from is of sufficient strength, apoptosis of the B-cell can be induced.</text>
</comment>
<evidence type="ECO:0000256" key="3">
    <source>
        <dbReference type="ARBA" id="ARBA00045430"/>
    </source>
</evidence>
<dbReference type="EMBL" id="MU564352">
    <property type="protein sequence ID" value="KAI5611889.1"/>
    <property type="molecule type" value="Genomic_DNA"/>
</dbReference>
<dbReference type="InterPro" id="IPR003598">
    <property type="entry name" value="Ig_sub2"/>
</dbReference>
<feature type="domain" description="Ig-like" evidence="6">
    <location>
        <begin position="169"/>
        <end position="254"/>
    </location>
</feature>
<dbReference type="Pfam" id="PF24518">
    <property type="entry name" value="Ig_CD22"/>
    <property type="match status" value="1"/>
</dbReference>